<evidence type="ECO:0000313" key="2">
    <source>
        <dbReference type="Proteomes" id="UP000053328"/>
    </source>
</evidence>
<reference evidence="1 2" key="1">
    <citation type="submission" date="2015-01" db="EMBL/GenBank/DDBJ databases">
        <title>The Genome Sequence of Exophiala spinifera CBS89968.</title>
        <authorList>
            <consortium name="The Broad Institute Genomics Platform"/>
            <person name="Cuomo C."/>
            <person name="de Hoog S."/>
            <person name="Gorbushina A."/>
            <person name="Stielow B."/>
            <person name="Teixiera M."/>
            <person name="Abouelleil A."/>
            <person name="Chapman S.B."/>
            <person name="Priest M."/>
            <person name="Young S.K."/>
            <person name="Wortman J."/>
            <person name="Nusbaum C."/>
            <person name="Birren B."/>
        </authorList>
    </citation>
    <scope>NUCLEOTIDE SEQUENCE [LARGE SCALE GENOMIC DNA]</scope>
    <source>
        <strain evidence="1 2">CBS 89968</strain>
    </source>
</reference>
<dbReference type="EMBL" id="KN847494">
    <property type="protein sequence ID" value="KIW16545.1"/>
    <property type="molecule type" value="Genomic_DNA"/>
</dbReference>
<organism evidence="1 2">
    <name type="scientific">Exophiala spinifera</name>
    <dbReference type="NCBI Taxonomy" id="91928"/>
    <lineage>
        <taxon>Eukaryota</taxon>
        <taxon>Fungi</taxon>
        <taxon>Dikarya</taxon>
        <taxon>Ascomycota</taxon>
        <taxon>Pezizomycotina</taxon>
        <taxon>Eurotiomycetes</taxon>
        <taxon>Chaetothyriomycetidae</taxon>
        <taxon>Chaetothyriales</taxon>
        <taxon>Herpotrichiellaceae</taxon>
        <taxon>Exophiala</taxon>
    </lineage>
</organism>
<dbReference type="HOGENOM" id="CLU_1107152_0_0_1"/>
<dbReference type="VEuPathDB" id="FungiDB:PV08_03733"/>
<dbReference type="OrthoDB" id="5130013at2759"/>
<evidence type="ECO:0000313" key="1">
    <source>
        <dbReference type="EMBL" id="KIW16545.1"/>
    </source>
</evidence>
<name>A0A0D2BD84_9EURO</name>
<dbReference type="Proteomes" id="UP000053328">
    <property type="component" value="Unassembled WGS sequence"/>
</dbReference>
<protein>
    <submittedName>
        <fullName evidence="1">Uncharacterized protein</fullName>
    </submittedName>
</protein>
<dbReference type="GeneID" id="27330816"/>
<dbReference type="STRING" id="91928.A0A0D2BD84"/>
<dbReference type="RefSeq" id="XP_016236761.1">
    <property type="nucleotide sequence ID" value="XM_016378084.1"/>
</dbReference>
<gene>
    <name evidence="1" type="ORF">PV08_03733</name>
</gene>
<proteinExistence type="predicted"/>
<dbReference type="AlphaFoldDB" id="A0A0D2BD84"/>
<keyword evidence="2" id="KW-1185">Reference proteome</keyword>
<sequence length="251" mass="28169">MRAGVHKFPSVVADEVQFINTTAEDMEVPLGFDALKIKAIRLPRLEVRTLPPSPVCVDRSLSTGNVSMLSRMISGDENSSDLHSLLLRMSLVDESLPTLAVRHSLTSLSLLHTHGQVAARSSRGKALSAIRRCITGRLTQPSEVLQVISASLLMELYEIYSHESSSNTWTGSFCGSKKLAKLSYEYDEAYEGDIALVLDWLFYHNVMYKFTMRHWGQRNSEQEDLAREPTIISKDLFSPKRHIVSQSSRLT</sequence>
<accession>A0A0D2BD84</accession>